<evidence type="ECO:0000256" key="4">
    <source>
        <dbReference type="ARBA" id="ARBA00022833"/>
    </source>
</evidence>
<evidence type="ECO:0000313" key="13">
    <source>
        <dbReference type="Proteomes" id="UP000024404"/>
    </source>
</evidence>
<evidence type="ECO:0000256" key="2">
    <source>
        <dbReference type="ARBA" id="ARBA00022723"/>
    </source>
</evidence>
<feature type="region of interest" description="Disordered" evidence="10">
    <location>
        <begin position="251"/>
        <end position="281"/>
    </location>
</feature>
<keyword evidence="7" id="KW-0804">Transcription</keyword>
<dbReference type="FunFam" id="3.30.50.10:FF:000006">
    <property type="entry name" value="Nuclear receptor subfamily 5 group A member"/>
    <property type="match status" value="1"/>
</dbReference>
<dbReference type="CDD" id="cd06916">
    <property type="entry name" value="NR_DBD_like"/>
    <property type="match status" value="1"/>
</dbReference>
<evidence type="ECO:0000256" key="9">
    <source>
        <dbReference type="ARBA" id="ARBA00023242"/>
    </source>
</evidence>
<evidence type="ECO:0000256" key="1">
    <source>
        <dbReference type="ARBA" id="ARBA00004123"/>
    </source>
</evidence>
<dbReference type="GO" id="GO:0071376">
    <property type="term" value="P:cellular response to corticotropin-releasing hormone stimulus"/>
    <property type="evidence" value="ECO:0007669"/>
    <property type="project" value="TreeGrafter"/>
</dbReference>
<evidence type="ECO:0000256" key="5">
    <source>
        <dbReference type="ARBA" id="ARBA00023015"/>
    </source>
</evidence>
<organism evidence="12 13">
    <name type="scientific">Onchocerca volvulus</name>
    <dbReference type="NCBI Taxonomy" id="6282"/>
    <lineage>
        <taxon>Eukaryota</taxon>
        <taxon>Metazoa</taxon>
        <taxon>Ecdysozoa</taxon>
        <taxon>Nematoda</taxon>
        <taxon>Chromadorea</taxon>
        <taxon>Rhabditida</taxon>
        <taxon>Spirurina</taxon>
        <taxon>Spiruromorpha</taxon>
        <taxon>Filarioidea</taxon>
        <taxon>Onchocercidae</taxon>
        <taxon>Onchocerca</taxon>
    </lineage>
</organism>
<comment type="subcellular location">
    <subcellularLocation>
        <location evidence="1">Nucleus</location>
    </subcellularLocation>
</comment>
<keyword evidence="8" id="KW-0675">Receptor</keyword>
<keyword evidence="3" id="KW-0863">Zinc-finger</keyword>
<reference evidence="13" key="1">
    <citation type="submission" date="2013-10" db="EMBL/GenBank/DDBJ databases">
        <title>Genome sequencing of Onchocerca volvulus.</title>
        <authorList>
            <person name="Cotton J."/>
            <person name="Tsai J."/>
            <person name="Stanley E."/>
            <person name="Tracey A."/>
            <person name="Holroyd N."/>
            <person name="Lustigman S."/>
            <person name="Berriman M."/>
        </authorList>
    </citation>
    <scope>NUCLEOTIDE SEQUENCE</scope>
</reference>
<evidence type="ECO:0000259" key="11">
    <source>
        <dbReference type="PROSITE" id="PS51030"/>
    </source>
</evidence>
<protein>
    <submittedName>
        <fullName evidence="12">Nuclear receptor domain-containing protein</fullName>
    </submittedName>
</protein>
<dbReference type="EMBL" id="CMVM020000020">
    <property type="status" value="NOT_ANNOTATED_CDS"/>
    <property type="molecule type" value="Genomic_DNA"/>
</dbReference>
<proteinExistence type="predicted"/>
<dbReference type="Gene3D" id="3.30.50.10">
    <property type="entry name" value="Erythroid Transcription Factor GATA-1, subunit A"/>
    <property type="match status" value="1"/>
</dbReference>
<keyword evidence="4" id="KW-0862">Zinc</keyword>
<keyword evidence="13" id="KW-1185">Reference proteome</keyword>
<evidence type="ECO:0000256" key="8">
    <source>
        <dbReference type="ARBA" id="ARBA00023170"/>
    </source>
</evidence>
<dbReference type="GO" id="GO:0008270">
    <property type="term" value="F:zinc ion binding"/>
    <property type="evidence" value="ECO:0007669"/>
    <property type="project" value="UniProtKB-KW"/>
</dbReference>
<feature type="region of interest" description="Disordered" evidence="10">
    <location>
        <begin position="335"/>
        <end position="356"/>
    </location>
</feature>
<dbReference type="SUPFAM" id="SSF57716">
    <property type="entry name" value="Glucocorticoid receptor-like (DNA-binding domain)"/>
    <property type="match status" value="1"/>
</dbReference>
<dbReference type="PROSITE" id="PS00031">
    <property type="entry name" value="NUCLEAR_REC_DBD_1"/>
    <property type="match status" value="1"/>
</dbReference>
<dbReference type="GO" id="GO:0000978">
    <property type="term" value="F:RNA polymerase II cis-regulatory region sequence-specific DNA binding"/>
    <property type="evidence" value="ECO:0007669"/>
    <property type="project" value="TreeGrafter"/>
</dbReference>
<feature type="region of interest" description="Disordered" evidence="10">
    <location>
        <begin position="1"/>
        <end position="22"/>
    </location>
</feature>
<dbReference type="STRING" id="6282.A0A044SXQ4"/>
<sequence length="901" mass="100204">MLRRHVSKSPNGQEQSSSSFHIPDPTAICSTVNATCTGFTPINNSVPPVFSVLSNRGAFTFVNDTNNYASDSNNSDNRNFLFPTDRFNPSFLQPNVSPYANVINNEPRLHPASAILSNSLRHYNSIGINANGITFDRFSQPFPVPQGSTASVISVASVTPTIPAAGQTSLPPLATTNNAGPSASHFIPPPLVNDQPCRYLLSFEQQAKIAHEAAMHYANLTEHLMEHARSAAAAENMPLPPLPQAVFSMVQKYDQQKESPQNSRQQQKQEEEKKDLNPTYLTLGNMIPFPHSDTVTSRDTSDQQQIFSGPLRQKRSITDSIFTSAFSEPVAKVRQVENISNTDTTPSRSESDSSNKTAAEVLPILSPHPYCAPTENNFEQQQNELEMDENGRKNAAETINQPIITPLRTIQEKQISPKYGTKPDHSSTALHLSLTPSERFPTKTVLTHENTPRDVGISVDETSTSSLIGPSIQKSRQQPHLDSGISMSVNSTDKCEQISLDRPSWSNSFTVNNILIGNDEKGEIGGLKQIMESTPEILNQTRALSPRTTTNLPVMSASNILPYPASQQSIQNCINQMVHAARPSIVRAPFKTIPRYNVATSGILIAPDGRPIPPAVYNCFDMLRQPLTSMDSNQEDNNLCAICNDKASGNHYSVPSCEGCKGFFRRTIQKKIEYTCYKQGNCIIDQKNRNRCQSCRFNKCLKLGMRQESVRLDRNRRRKKDETKEKEVEEIEEMKKLKAIVVSAYREAFPTELIIDNRKDAIERIHIFLNSIPMMKEIDGEDREKIIDNGVYAALTLRSSFTTENYEAIVGIRSEKLAQCMSGLGFEVKEEEMAILTAFCSLQNCNGIAGNDKIQKIAAKLLNCLRVHLTSFCDTINETIYKCLMNVTALMLMRSDTQRNA</sequence>
<dbReference type="GO" id="GO:0035259">
    <property type="term" value="F:nuclear glucocorticoid receptor binding"/>
    <property type="evidence" value="ECO:0007669"/>
    <property type="project" value="TreeGrafter"/>
</dbReference>
<evidence type="ECO:0000256" key="3">
    <source>
        <dbReference type="ARBA" id="ARBA00022771"/>
    </source>
</evidence>
<feature type="compositionally biased region" description="Polar residues" evidence="10">
    <location>
        <begin position="8"/>
        <end position="20"/>
    </location>
</feature>
<feature type="region of interest" description="Disordered" evidence="10">
    <location>
        <begin position="465"/>
        <end position="484"/>
    </location>
</feature>
<dbReference type="PROSITE" id="PS51030">
    <property type="entry name" value="NUCLEAR_REC_DBD_2"/>
    <property type="match status" value="1"/>
</dbReference>
<dbReference type="InterPro" id="IPR013088">
    <property type="entry name" value="Znf_NHR/GATA"/>
</dbReference>
<dbReference type="InterPro" id="IPR035500">
    <property type="entry name" value="NHR-like_dom_sf"/>
</dbReference>
<dbReference type="SUPFAM" id="SSF48508">
    <property type="entry name" value="Nuclear receptor ligand-binding domain"/>
    <property type="match status" value="1"/>
</dbReference>
<name>A0A044SXQ4_ONCVO</name>
<dbReference type="PRINTS" id="PR00047">
    <property type="entry name" value="STROIDFINGER"/>
</dbReference>
<dbReference type="SMART" id="SM00399">
    <property type="entry name" value="ZnF_C4"/>
    <property type="match status" value="1"/>
</dbReference>
<evidence type="ECO:0000256" key="10">
    <source>
        <dbReference type="SAM" id="MobiDB-lite"/>
    </source>
</evidence>
<feature type="compositionally biased region" description="Polar residues" evidence="10">
    <location>
        <begin position="337"/>
        <end position="356"/>
    </location>
</feature>
<feature type="compositionally biased region" description="Basic and acidic residues" evidence="10">
    <location>
        <begin position="267"/>
        <end position="276"/>
    </location>
</feature>
<evidence type="ECO:0000256" key="7">
    <source>
        <dbReference type="ARBA" id="ARBA00023163"/>
    </source>
</evidence>
<dbReference type="Proteomes" id="UP000024404">
    <property type="component" value="Unassembled WGS sequence"/>
</dbReference>
<dbReference type="PANTHER" id="PTHR24085">
    <property type="entry name" value="NUCLEAR HORMONE RECEPTOR"/>
    <property type="match status" value="1"/>
</dbReference>
<keyword evidence="2" id="KW-0479">Metal-binding</keyword>
<dbReference type="InterPro" id="IPR001628">
    <property type="entry name" value="Znf_hrmn_rcpt"/>
</dbReference>
<keyword evidence="5" id="KW-0805">Transcription regulation</keyword>
<reference evidence="12" key="2">
    <citation type="submission" date="2022-06" db="UniProtKB">
        <authorList>
            <consortium name="EnsemblMetazoa"/>
        </authorList>
    </citation>
    <scope>IDENTIFICATION</scope>
</reference>
<dbReference type="AlphaFoldDB" id="A0A044SXQ4"/>
<keyword evidence="6" id="KW-0238">DNA-binding</keyword>
<dbReference type="Pfam" id="PF00105">
    <property type="entry name" value="zf-C4"/>
    <property type="match status" value="1"/>
</dbReference>
<dbReference type="PANTHER" id="PTHR24085:SF9">
    <property type="match status" value="1"/>
</dbReference>
<feature type="domain" description="Nuclear receptor" evidence="11">
    <location>
        <begin position="637"/>
        <end position="712"/>
    </location>
</feature>
<dbReference type="EnsemblMetazoa" id="OVOC350.1">
    <property type="protein sequence ID" value="OVOC350.1"/>
    <property type="gene ID" value="WBGene00237159"/>
</dbReference>
<keyword evidence="9" id="KW-0539">Nucleus</keyword>
<dbReference type="GO" id="GO:0005667">
    <property type="term" value="C:transcription regulator complex"/>
    <property type="evidence" value="ECO:0007669"/>
    <property type="project" value="TreeGrafter"/>
</dbReference>
<evidence type="ECO:0000256" key="6">
    <source>
        <dbReference type="ARBA" id="ARBA00023125"/>
    </source>
</evidence>
<accession>A0A044SXQ4</accession>
<dbReference type="GO" id="GO:0000981">
    <property type="term" value="F:DNA-binding transcription factor activity, RNA polymerase II-specific"/>
    <property type="evidence" value="ECO:0007669"/>
    <property type="project" value="TreeGrafter"/>
</dbReference>
<dbReference type="GO" id="GO:0005634">
    <property type="term" value="C:nucleus"/>
    <property type="evidence" value="ECO:0007669"/>
    <property type="project" value="UniProtKB-SubCell"/>
</dbReference>
<evidence type="ECO:0000313" key="12">
    <source>
        <dbReference type="EnsemblMetazoa" id="OVOC354.1"/>
    </source>
</evidence>
<dbReference type="EnsemblMetazoa" id="OVOC354.1">
    <property type="protein sequence ID" value="OVOC354.1"/>
    <property type="gene ID" value="WBGene00237163"/>
</dbReference>
<dbReference type="OMA" id="VERIHIF"/>